<name>A0ABY6G3T0_9MICO</name>
<dbReference type="SUPFAM" id="SSF51735">
    <property type="entry name" value="NAD(P)-binding Rossmann-fold domains"/>
    <property type="match status" value="1"/>
</dbReference>
<organism evidence="5 6">
    <name type="scientific">Brachybacterium huguangmaarense</name>
    <dbReference type="NCBI Taxonomy" id="1652028"/>
    <lineage>
        <taxon>Bacteria</taxon>
        <taxon>Bacillati</taxon>
        <taxon>Actinomycetota</taxon>
        <taxon>Actinomycetes</taxon>
        <taxon>Micrococcales</taxon>
        <taxon>Dermabacteraceae</taxon>
        <taxon>Brachybacterium</taxon>
    </lineage>
</organism>
<evidence type="ECO:0000256" key="1">
    <source>
        <dbReference type="ARBA" id="ARBA00005854"/>
    </source>
</evidence>
<protein>
    <submittedName>
        <fullName evidence="5">Hydroxyacid dehydrogenase</fullName>
    </submittedName>
</protein>
<accession>A0ABY6G3T0</accession>
<dbReference type="SUPFAM" id="SSF52283">
    <property type="entry name" value="Formate/glycerate dehydrogenase catalytic domain-like"/>
    <property type="match status" value="1"/>
</dbReference>
<dbReference type="InterPro" id="IPR036291">
    <property type="entry name" value="NAD(P)-bd_dom_sf"/>
</dbReference>
<dbReference type="PANTHER" id="PTHR42789">
    <property type="entry name" value="D-ISOMER SPECIFIC 2-HYDROXYACID DEHYDROGENASE FAMILY PROTEIN (AFU_ORTHOLOGUE AFUA_6G10090)"/>
    <property type="match status" value="1"/>
</dbReference>
<proteinExistence type="inferred from homology"/>
<dbReference type="InterPro" id="IPR006140">
    <property type="entry name" value="D-isomer_DH_NAD-bd"/>
</dbReference>
<evidence type="ECO:0000313" key="5">
    <source>
        <dbReference type="EMBL" id="UYG17293.1"/>
    </source>
</evidence>
<dbReference type="Gene3D" id="3.40.50.720">
    <property type="entry name" value="NAD(P)-binding Rossmann-like Domain"/>
    <property type="match status" value="2"/>
</dbReference>
<feature type="domain" description="D-isomer specific 2-hydroxyacid dehydrogenase NAD-binding" evidence="4">
    <location>
        <begin position="120"/>
        <end position="298"/>
    </location>
</feature>
<evidence type="ECO:0000256" key="2">
    <source>
        <dbReference type="ARBA" id="ARBA00023002"/>
    </source>
</evidence>
<dbReference type="RefSeq" id="WP_263594502.1">
    <property type="nucleotide sequence ID" value="NZ_CP107020.1"/>
</dbReference>
<gene>
    <name evidence="5" type="ORF">BRM3_02335</name>
</gene>
<sequence length="338" mass="36253">MTDRPTIVLSVLDDYRDRFFDPAAVRRLRDLGEVVLDSDPAAHATHESLALLRRADVLVTGWETGPVDALLAAGALPRLRLLTHAGGSVRGVAGPEVFDHGVRVSSQTQLNAEPVAEFTLAMIILAAKNAFRARDDYRREHARPDLTGPAYRTIGLYGATIGIIGLSRISRRVIELLRPFACTVLVDSAHLTAAEASALGVRAASREEVLSTSDVISLHSASTPRTRHMLGAQDFARITDGATFINTARGAICDEDALIAELRTGRISAVLDVTDPELPHPDSPLWTLPNVELFPHLAGSMGRELHRLGDGAVDDVAAFLAGRPVAGEFGPEEYGGRA</sequence>
<dbReference type="CDD" id="cd12167">
    <property type="entry name" value="2-Hacid_dh_8"/>
    <property type="match status" value="1"/>
</dbReference>
<keyword evidence="2" id="KW-0560">Oxidoreductase</keyword>
<dbReference type="Proteomes" id="UP001164305">
    <property type="component" value="Chromosome"/>
</dbReference>
<keyword evidence="3" id="KW-0520">NAD</keyword>
<evidence type="ECO:0000256" key="3">
    <source>
        <dbReference type="ARBA" id="ARBA00023027"/>
    </source>
</evidence>
<keyword evidence="6" id="KW-1185">Reference proteome</keyword>
<comment type="similarity">
    <text evidence="1">Belongs to the D-isomer specific 2-hydroxyacid dehydrogenase family.</text>
</comment>
<dbReference type="InterPro" id="IPR050857">
    <property type="entry name" value="D-2-hydroxyacid_DH"/>
</dbReference>
<dbReference type="PANTHER" id="PTHR42789:SF1">
    <property type="entry name" value="D-ISOMER SPECIFIC 2-HYDROXYACID DEHYDROGENASE FAMILY PROTEIN (AFU_ORTHOLOGUE AFUA_6G10090)"/>
    <property type="match status" value="1"/>
</dbReference>
<reference evidence="5" key="1">
    <citation type="submission" date="2022-10" db="EMBL/GenBank/DDBJ databases">
        <title>Whole-Genome Sequencing of Brachybacterium huguangmaarense BRM-3, Isolated from Betula schmidtii.</title>
        <authorList>
            <person name="Haam D."/>
        </authorList>
    </citation>
    <scope>NUCLEOTIDE SEQUENCE</scope>
    <source>
        <strain evidence="5">BRM-3</strain>
    </source>
</reference>
<dbReference type="EMBL" id="CP107020">
    <property type="protein sequence ID" value="UYG17293.1"/>
    <property type="molecule type" value="Genomic_DNA"/>
</dbReference>
<evidence type="ECO:0000313" key="6">
    <source>
        <dbReference type="Proteomes" id="UP001164305"/>
    </source>
</evidence>
<evidence type="ECO:0000259" key="4">
    <source>
        <dbReference type="Pfam" id="PF02826"/>
    </source>
</evidence>
<dbReference type="Pfam" id="PF02826">
    <property type="entry name" value="2-Hacid_dh_C"/>
    <property type="match status" value="1"/>
</dbReference>